<evidence type="ECO:0000313" key="1">
    <source>
        <dbReference type="EMBL" id="TMX02749.1"/>
    </source>
</evidence>
<dbReference type="AlphaFoldDB" id="A0A6N2C7W7"/>
<dbReference type="PANTHER" id="PTHR47165">
    <property type="entry name" value="OS03G0429900 PROTEIN"/>
    <property type="match status" value="1"/>
</dbReference>
<dbReference type="SUPFAM" id="SSF50249">
    <property type="entry name" value="Nucleic acid-binding proteins"/>
    <property type="match status" value="1"/>
</dbReference>
<dbReference type="Gene3D" id="2.40.50.140">
    <property type="entry name" value="Nucleic acid-binding proteins"/>
    <property type="match status" value="1"/>
</dbReference>
<dbReference type="PANTHER" id="PTHR47165:SF4">
    <property type="entry name" value="OS03G0429900 PROTEIN"/>
    <property type="match status" value="1"/>
</dbReference>
<feature type="non-terminal residue" evidence="1">
    <location>
        <position position="1"/>
    </location>
</feature>
<accession>A0A6N2C7W7</accession>
<gene>
    <name evidence="1" type="ORF">EJD97_020095</name>
</gene>
<proteinExistence type="predicted"/>
<dbReference type="EMBL" id="RXGB01000577">
    <property type="protein sequence ID" value="TMX02749.1"/>
    <property type="molecule type" value="Genomic_DNA"/>
</dbReference>
<protein>
    <submittedName>
        <fullName evidence="1">Uncharacterized protein</fullName>
    </submittedName>
</protein>
<dbReference type="InterPro" id="IPR012340">
    <property type="entry name" value="NA-bd_OB-fold"/>
</dbReference>
<name>A0A6N2C7W7_SOLCI</name>
<reference evidence="1" key="1">
    <citation type="submission" date="2019-05" db="EMBL/GenBank/DDBJ databases">
        <title>The de novo reference genome and transcriptome assemblies of the wild tomato species Solanum chilense.</title>
        <authorList>
            <person name="Stam R."/>
            <person name="Nosenko T."/>
            <person name="Hoerger A.C."/>
            <person name="Stephan W."/>
            <person name="Seidel M.A."/>
            <person name="Kuhn J.M.M."/>
            <person name="Haberer G."/>
            <person name="Tellier A."/>
        </authorList>
    </citation>
    <scope>NUCLEOTIDE SEQUENCE</scope>
    <source>
        <tissue evidence="1">Mature leaves</tissue>
    </source>
</reference>
<organism evidence="1">
    <name type="scientific">Solanum chilense</name>
    <name type="common">Tomato</name>
    <name type="synonym">Lycopersicon chilense</name>
    <dbReference type="NCBI Taxonomy" id="4083"/>
    <lineage>
        <taxon>Eukaryota</taxon>
        <taxon>Viridiplantae</taxon>
        <taxon>Streptophyta</taxon>
        <taxon>Embryophyta</taxon>
        <taxon>Tracheophyta</taxon>
        <taxon>Spermatophyta</taxon>
        <taxon>Magnoliopsida</taxon>
        <taxon>eudicotyledons</taxon>
        <taxon>Gunneridae</taxon>
        <taxon>Pentapetalae</taxon>
        <taxon>asterids</taxon>
        <taxon>lamiids</taxon>
        <taxon>Solanales</taxon>
        <taxon>Solanaceae</taxon>
        <taxon>Solanoideae</taxon>
        <taxon>Solaneae</taxon>
        <taxon>Solanum</taxon>
        <taxon>Solanum subgen. Lycopersicon</taxon>
    </lineage>
</organism>
<sequence>KRSNEMISLDMILIDEKKSDVKIIFMWITAIQKMKDDTANIPKNGFQFSQPNIFRSSVNNKTYLSDVVGCICGIGDLDSVGDDRSAKAKITIWEDYGEEFYPYLFPLEFGPYIVIVTATTVKEFRGEINFSTTTATKTYINLPMNNITSLIEKFTSKPVHIQTIESTKGSNIPIAEAMFQNRMTITELQN</sequence>
<comment type="caution">
    <text evidence="1">The sequence shown here is derived from an EMBL/GenBank/DDBJ whole genome shotgun (WGS) entry which is preliminary data.</text>
</comment>